<evidence type="ECO:0000313" key="3">
    <source>
        <dbReference type="Proteomes" id="UP000001449"/>
    </source>
</evidence>
<dbReference type="InParanoid" id="B8C7P8"/>
<dbReference type="RefSeq" id="XP_002292378.1">
    <property type="nucleotide sequence ID" value="XM_002292342.1"/>
</dbReference>
<proteinExistence type="predicted"/>
<sequence length="294" mass="33235">MKLLLTSQTTAYRQDSPTELYVADILIDMASPAPKPSWYDVDADDRAPYVASPIGVNDIIADDDNTMERLDELIDFAAASIDNKHHDVDVEKAPESKLRKVHPPITITQKPKVVDIIPEKSKPIKKRKIRHRLSKSTSKSTTTEFSPVGTTPSPVDNLYDIRDEGLINDAHHIIRRDVWRISIATKDHRFAREGTIVLGCRFCEHLPTSERINQSEVAPISVEGIYRSYLRFTAKHFKDCTFIPDRLRVKHARLRKAKGGARGSKVYWTTSARNKGLDNVEGDKGIVFCEVANY</sequence>
<protein>
    <submittedName>
        <fullName evidence="2">Uncharacterized protein</fullName>
    </submittedName>
</protein>
<name>B8C7P8_THAPS</name>
<gene>
    <name evidence="2" type="ORF">THAPSDRAFT_7850</name>
</gene>
<reference evidence="2 3" key="1">
    <citation type="journal article" date="2004" name="Science">
        <title>The genome of the diatom Thalassiosira pseudonana: ecology, evolution, and metabolism.</title>
        <authorList>
            <person name="Armbrust E.V."/>
            <person name="Berges J.A."/>
            <person name="Bowler C."/>
            <person name="Green B.R."/>
            <person name="Martinez D."/>
            <person name="Putnam N.H."/>
            <person name="Zhou S."/>
            <person name="Allen A.E."/>
            <person name="Apt K.E."/>
            <person name="Bechner M."/>
            <person name="Brzezinski M.A."/>
            <person name="Chaal B.K."/>
            <person name="Chiovitti A."/>
            <person name="Davis A.K."/>
            <person name="Demarest M.S."/>
            <person name="Detter J.C."/>
            <person name="Glavina T."/>
            <person name="Goodstein D."/>
            <person name="Hadi M.Z."/>
            <person name="Hellsten U."/>
            <person name="Hildebrand M."/>
            <person name="Jenkins B.D."/>
            <person name="Jurka J."/>
            <person name="Kapitonov V.V."/>
            <person name="Kroger N."/>
            <person name="Lau W.W."/>
            <person name="Lane T.W."/>
            <person name="Larimer F.W."/>
            <person name="Lippmeier J.C."/>
            <person name="Lucas S."/>
            <person name="Medina M."/>
            <person name="Montsant A."/>
            <person name="Obornik M."/>
            <person name="Parker M.S."/>
            <person name="Palenik B."/>
            <person name="Pazour G.J."/>
            <person name="Richardson P.M."/>
            <person name="Rynearson T.A."/>
            <person name="Saito M.A."/>
            <person name="Schwartz D.C."/>
            <person name="Thamatrakoln K."/>
            <person name="Valentin K."/>
            <person name="Vardi A."/>
            <person name="Wilkerson F.P."/>
            <person name="Rokhsar D.S."/>
        </authorList>
    </citation>
    <scope>NUCLEOTIDE SEQUENCE [LARGE SCALE GENOMIC DNA]</scope>
    <source>
        <strain evidence="2 3">CCMP1335</strain>
    </source>
</reference>
<dbReference type="Proteomes" id="UP000001449">
    <property type="component" value="Chromosome 9"/>
</dbReference>
<feature type="region of interest" description="Disordered" evidence="1">
    <location>
        <begin position="127"/>
        <end position="150"/>
    </location>
</feature>
<dbReference type="EMBL" id="CM000645">
    <property type="protein sequence ID" value="EED90353.1"/>
    <property type="molecule type" value="Genomic_DNA"/>
</dbReference>
<dbReference type="HOGENOM" id="CLU_948300_0_0_1"/>
<dbReference type="PaxDb" id="35128-Thaps7850"/>
<dbReference type="AlphaFoldDB" id="B8C7P8"/>
<keyword evidence="3" id="KW-1185">Reference proteome</keyword>
<reference evidence="2 3" key="2">
    <citation type="journal article" date="2008" name="Nature">
        <title>The Phaeodactylum genome reveals the evolutionary history of diatom genomes.</title>
        <authorList>
            <person name="Bowler C."/>
            <person name="Allen A.E."/>
            <person name="Badger J.H."/>
            <person name="Grimwood J."/>
            <person name="Jabbari K."/>
            <person name="Kuo A."/>
            <person name="Maheswari U."/>
            <person name="Martens C."/>
            <person name="Maumus F."/>
            <person name="Otillar R.P."/>
            <person name="Rayko E."/>
            <person name="Salamov A."/>
            <person name="Vandepoele K."/>
            <person name="Beszteri B."/>
            <person name="Gruber A."/>
            <person name="Heijde M."/>
            <person name="Katinka M."/>
            <person name="Mock T."/>
            <person name="Valentin K."/>
            <person name="Verret F."/>
            <person name="Berges J.A."/>
            <person name="Brownlee C."/>
            <person name="Cadoret J.P."/>
            <person name="Chiovitti A."/>
            <person name="Choi C.J."/>
            <person name="Coesel S."/>
            <person name="De Martino A."/>
            <person name="Detter J.C."/>
            <person name="Durkin C."/>
            <person name="Falciatore A."/>
            <person name="Fournet J."/>
            <person name="Haruta M."/>
            <person name="Huysman M.J."/>
            <person name="Jenkins B.D."/>
            <person name="Jiroutova K."/>
            <person name="Jorgensen R.E."/>
            <person name="Joubert Y."/>
            <person name="Kaplan A."/>
            <person name="Kroger N."/>
            <person name="Kroth P.G."/>
            <person name="La Roche J."/>
            <person name="Lindquist E."/>
            <person name="Lommer M."/>
            <person name="Martin-Jezequel V."/>
            <person name="Lopez P.J."/>
            <person name="Lucas S."/>
            <person name="Mangogna M."/>
            <person name="McGinnis K."/>
            <person name="Medlin L.K."/>
            <person name="Montsant A."/>
            <person name="Oudot-Le Secq M.P."/>
            <person name="Napoli C."/>
            <person name="Obornik M."/>
            <person name="Parker M.S."/>
            <person name="Petit J.L."/>
            <person name="Porcel B.M."/>
            <person name="Poulsen N."/>
            <person name="Robison M."/>
            <person name="Rychlewski L."/>
            <person name="Rynearson T.A."/>
            <person name="Schmutz J."/>
            <person name="Shapiro H."/>
            <person name="Siaut M."/>
            <person name="Stanley M."/>
            <person name="Sussman M.R."/>
            <person name="Taylor A.R."/>
            <person name="Vardi A."/>
            <person name="von Dassow P."/>
            <person name="Vyverman W."/>
            <person name="Willis A."/>
            <person name="Wyrwicz L.S."/>
            <person name="Rokhsar D.S."/>
            <person name="Weissenbach J."/>
            <person name="Armbrust E.V."/>
            <person name="Green B.R."/>
            <person name="Van de Peer Y."/>
            <person name="Grigoriev I.V."/>
        </authorList>
    </citation>
    <scope>NUCLEOTIDE SEQUENCE [LARGE SCALE GENOMIC DNA]</scope>
    <source>
        <strain evidence="2 3">CCMP1335</strain>
    </source>
</reference>
<accession>B8C7P8</accession>
<dbReference type="eggNOG" id="ENOG502RWN7">
    <property type="taxonomic scope" value="Eukaryota"/>
</dbReference>
<dbReference type="KEGG" id="tps:THAPSDRAFT_7850"/>
<evidence type="ECO:0000313" key="2">
    <source>
        <dbReference type="EMBL" id="EED90353.1"/>
    </source>
</evidence>
<organism evidence="2 3">
    <name type="scientific">Thalassiosira pseudonana</name>
    <name type="common">Marine diatom</name>
    <name type="synonym">Cyclotella nana</name>
    <dbReference type="NCBI Taxonomy" id="35128"/>
    <lineage>
        <taxon>Eukaryota</taxon>
        <taxon>Sar</taxon>
        <taxon>Stramenopiles</taxon>
        <taxon>Ochrophyta</taxon>
        <taxon>Bacillariophyta</taxon>
        <taxon>Coscinodiscophyceae</taxon>
        <taxon>Thalassiosirophycidae</taxon>
        <taxon>Thalassiosirales</taxon>
        <taxon>Thalassiosiraceae</taxon>
        <taxon>Thalassiosira</taxon>
    </lineage>
</organism>
<evidence type="ECO:0000256" key="1">
    <source>
        <dbReference type="SAM" id="MobiDB-lite"/>
    </source>
</evidence>
<dbReference type="GeneID" id="7444983"/>